<gene>
    <name evidence="2" type="ORF">O2N63_00330</name>
</gene>
<name>A0ABT4VWB3_9RHOB</name>
<evidence type="ECO:0000313" key="2">
    <source>
        <dbReference type="EMBL" id="MDA5092535.1"/>
    </source>
</evidence>
<evidence type="ECO:0000256" key="1">
    <source>
        <dbReference type="SAM" id="Phobius"/>
    </source>
</evidence>
<keyword evidence="1" id="KW-1133">Transmembrane helix</keyword>
<keyword evidence="3" id="KW-1185">Reference proteome</keyword>
<organism evidence="2 3">
    <name type="scientific">Aliiroseovarius salicola</name>
    <dbReference type="NCBI Taxonomy" id="3009082"/>
    <lineage>
        <taxon>Bacteria</taxon>
        <taxon>Pseudomonadati</taxon>
        <taxon>Pseudomonadota</taxon>
        <taxon>Alphaproteobacteria</taxon>
        <taxon>Rhodobacterales</taxon>
        <taxon>Paracoccaceae</taxon>
        <taxon>Aliiroseovarius</taxon>
    </lineage>
</organism>
<protein>
    <recommendedName>
        <fullName evidence="4">PH domain-containing protein</fullName>
    </recommendedName>
</protein>
<accession>A0ABT4VWB3</accession>
<dbReference type="EMBL" id="JAQIIO010000001">
    <property type="protein sequence ID" value="MDA5092535.1"/>
    <property type="molecule type" value="Genomic_DNA"/>
</dbReference>
<proteinExistence type="predicted"/>
<sequence length="150" mass="16285">MAEMKLEPRLEDQTTPDLDLGEEVIARFQGNRTTYVKEHVMLAALGSVLMVVVLMAMGNAHAWTGVVGAVAAITIRGVYLIKEQTGFIWTLTNRRLIGPTGSGILMDNITAVNTIFTAAQVVTIAGDKHMLKYQADAKETKAQIDRARGA</sequence>
<evidence type="ECO:0000313" key="3">
    <source>
        <dbReference type="Proteomes" id="UP001528040"/>
    </source>
</evidence>
<dbReference type="RefSeq" id="WP_271052018.1">
    <property type="nucleotide sequence ID" value="NZ_JAQIIO010000001.1"/>
</dbReference>
<reference evidence="2 3" key="1">
    <citation type="submission" date="2023-01" db="EMBL/GenBank/DDBJ databases">
        <authorList>
            <person name="Yoon J.-W."/>
        </authorList>
    </citation>
    <scope>NUCLEOTIDE SEQUENCE [LARGE SCALE GENOMIC DNA]</scope>
    <source>
        <strain evidence="2 3">KMU-50</strain>
    </source>
</reference>
<keyword evidence="1" id="KW-0472">Membrane</keyword>
<comment type="caution">
    <text evidence="2">The sequence shown here is derived from an EMBL/GenBank/DDBJ whole genome shotgun (WGS) entry which is preliminary data.</text>
</comment>
<dbReference type="Proteomes" id="UP001528040">
    <property type="component" value="Unassembled WGS sequence"/>
</dbReference>
<feature type="transmembrane region" description="Helical" evidence="1">
    <location>
        <begin position="40"/>
        <end position="57"/>
    </location>
</feature>
<keyword evidence="1" id="KW-0812">Transmembrane</keyword>
<feature type="transmembrane region" description="Helical" evidence="1">
    <location>
        <begin position="63"/>
        <end position="81"/>
    </location>
</feature>
<evidence type="ECO:0008006" key="4">
    <source>
        <dbReference type="Google" id="ProtNLM"/>
    </source>
</evidence>